<dbReference type="AlphaFoldDB" id="A0A1I7IEF6"/>
<dbReference type="EMBL" id="FPBK01000015">
    <property type="protein sequence ID" value="SFU71373.1"/>
    <property type="molecule type" value="Genomic_DNA"/>
</dbReference>
<dbReference type="OrthoDB" id="975430at2"/>
<keyword evidence="2" id="KW-1185">Reference proteome</keyword>
<evidence type="ECO:0000313" key="1">
    <source>
        <dbReference type="EMBL" id="SFU71373.1"/>
    </source>
</evidence>
<evidence type="ECO:0000313" key="2">
    <source>
        <dbReference type="Proteomes" id="UP000199138"/>
    </source>
</evidence>
<evidence type="ECO:0008006" key="3">
    <source>
        <dbReference type="Google" id="ProtNLM"/>
    </source>
</evidence>
<proteinExistence type="predicted"/>
<sequence length="291" mass="33767">MKNQLPNLLIFIFFSYFFSIYTSYAQDGLYPYQVDMSMSAKYLGPNALPVPKIKDGLLPKYTYVKLGGEYQESVGDITRNLYTESYIRLFSNRVGLNIQLVPYEYFSTDSITRAERKVVVHDPSGSAIGDVYIGTYIQLLRDHWWLPDLVLTINLKTASGSKLKMARYTDAPGYFFDVSAGKTFEIENSFIKSFRPYGMLGFYAYQTYETTFKQNDSFLYGIGFHTTFSKFDINNAYGGYNGYIGNGDQPKVYRFIASTTFENRLNFEFRFQKGFKDFEYDTFRICAKYRL</sequence>
<dbReference type="Proteomes" id="UP000199138">
    <property type="component" value="Unassembled WGS sequence"/>
</dbReference>
<reference evidence="1 2" key="1">
    <citation type="submission" date="2016-10" db="EMBL/GenBank/DDBJ databases">
        <authorList>
            <person name="de Groot N.N."/>
        </authorList>
    </citation>
    <scope>NUCLEOTIDE SEQUENCE [LARGE SCALE GENOMIC DNA]</scope>
    <source>
        <strain evidence="1 2">CGMCC 1.12333</strain>
    </source>
</reference>
<accession>A0A1I7IEF6</accession>
<name>A0A1I7IEF6_9FLAO</name>
<protein>
    <recommendedName>
        <fullName evidence="3">Exopolysaccharide biosynthesis protein YbjH</fullName>
    </recommendedName>
</protein>
<organism evidence="1 2">
    <name type="scientific">Pustulibacterium marinum</name>
    <dbReference type="NCBI Taxonomy" id="1224947"/>
    <lineage>
        <taxon>Bacteria</taxon>
        <taxon>Pseudomonadati</taxon>
        <taxon>Bacteroidota</taxon>
        <taxon>Flavobacteriia</taxon>
        <taxon>Flavobacteriales</taxon>
        <taxon>Flavobacteriaceae</taxon>
        <taxon>Pustulibacterium</taxon>
    </lineage>
</organism>
<gene>
    <name evidence="1" type="ORF">SAMN05216480_11578</name>
</gene>